<proteinExistence type="predicted"/>
<reference evidence="1" key="1">
    <citation type="journal article" date="2014" name="Int. J. Syst. Evol. Microbiol.">
        <title>Complete genome sequence of Corynebacterium casei LMG S-19264T (=DSM 44701T), isolated from a smear-ripened cheese.</title>
        <authorList>
            <consortium name="US DOE Joint Genome Institute (JGI-PGF)"/>
            <person name="Walter F."/>
            <person name="Albersmeier A."/>
            <person name="Kalinowski J."/>
            <person name="Ruckert C."/>
        </authorList>
    </citation>
    <scope>NUCLEOTIDE SEQUENCE</scope>
    <source>
        <strain evidence="1">CGMCC 1.10998</strain>
    </source>
</reference>
<accession>A0A916UVI6</accession>
<keyword evidence="2" id="KW-1185">Reference proteome</keyword>
<dbReference type="EMBL" id="BMED01000004">
    <property type="protein sequence ID" value="GGC87160.1"/>
    <property type="molecule type" value="Genomic_DNA"/>
</dbReference>
<reference evidence="1" key="2">
    <citation type="submission" date="2020-09" db="EMBL/GenBank/DDBJ databases">
        <authorList>
            <person name="Sun Q."/>
            <person name="Zhou Y."/>
        </authorList>
    </citation>
    <scope>NUCLEOTIDE SEQUENCE</scope>
    <source>
        <strain evidence="1">CGMCC 1.10998</strain>
    </source>
</reference>
<protein>
    <submittedName>
        <fullName evidence="1">Uncharacterized protein</fullName>
    </submittedName>
</protein>
<dbReference type="AlphaFoldDB" id="A0A916UVI6"/>
<name>A0A916UVI6_9BURK</name>
<evidence type="ECO:0000313" key="2">
    <source>
        <dbReference type="Proteomes" id="UP000637423"/>
    </source>
</evidence>
<comment type="caution">
    <text evidence="1">The sequence shown here is derived from an EMBL/GenBank/DDBJ whole genome shotgun (WGS) entry which is preliminary data.</text>
</comment>
<dbReference type="Proteomes" id="UP000637423">
    <property type="component" value="Unassembled WGS sequence"/>
</dbReference>
<organism evidence="1 2">
    <name type="scientific">Undibacterium terreum</name>
    <dbReference type="NCBI Taxonomy" id="1224302"/>
    <lineage>
        <taxon>Bacteria</taxon>
        <taxon>Pseudomonadati</taxon>
        <taxon>Pseudomonadota</taxon>
        <taxon>Betaproteobacteria</taxon>
        <taxon>Burkholderiales</taxon>
        <taxon>Oxalobacteraceae</taxon>
        <taxon>Undibacterium</taxon>
    </lineage>
</organism>
<evidence type="ECO:0000313" key="1">
    <source>
        <dbReference type="EMBL" id="GGC87160.1"/>
    </source>
</evidence>
<gene>
    <name evidence="1" type="ORF">GCM10011396_38040</name>
</gene>
<sequence>MNGKRKLKFAAEFKSLTGYKVATFPKDLVLPIRFSKCPPEDTPKKFTCEVLERNVLNVTEDLTKDIKSSMSFCDSGEV</sequence>